<keyword evidence="1 2" id="KW-0238">DNA-binding</keyword>
<dbReference type="PANTHER" id="PTHR10302">
    <property type="entry name" value="SINGLE-STRANDED DNA-BINDING PROTEIN"/>
    <property type="match status" value="1"/>
</dbReference>
<dbReference type="EMBL" id="CACRUT010000016">
    <property type="protein sequence ID" value="VYU44249.1"/>
    <property type="molecule type" value="Genomic_DNA"/>
</dbReference>
<dbReference type="GO" id="GO:0006260">
    <property type="term" value="P:DNA replication"/>
    <property type="evidence" value="ECO:0007669"/>
    <property type="project" value="InterPro"/>
</dbReference>
<dbReference type="PANTHER" id="PTHR10302:SF0">
    <property type="entry name" value="SINGLE-STRANDED DNA-BINDING PROTEIN, MITOCHONDRIAL"/>
    <property type="match status" value="1"/>
</dbReference>
<dbReference type="InterPro" id="IPR012340">
    <property type="entry name" value="NA-bd_OB-fold"/>
</dbReference>
<dbReference type="GO" id="GO:0009295">
    <property type="term" value="C:nucleoid"/>
    <property type="evidence" value="ECO:0007669"/>
    <property type="project" value="TreeGrafter"/>
</dbReference>
<evidence type="ECO:0000256" key="3">
    <source>
        <dbReference type="PIRNR" id="PIRNR002070"/>
    </source>
</evidence>
<name>A0A6N3EX29_9BACT</name>
<reference evidence="5" key="1">
    <citation type="submission" date="2019-11" db="EMBL/GenBank/DDBJ databases">
        <authorList>
            <person name="Feng L."/>
        </authorList>
    </citation>
    <scope>NUCLEOTIDE SEQUENCE</scope>
    <source>
        <strain evidence="5">PclaraLFYP37</strain>
    </source>
</reference>
<evidence type="ECO:0000313" key="5">
    <source>
        <dbReference type="EMBL" id="VYU44249.1"/>
    </source>
</evidence>
<dbReference type="InterPro" id="IPR000424">
    <property type="entry name" value="Primosome_PriB/ssb"/>
</dbReference>
<comment type="caution">
    <text evidence="2">Lacks conserved residue(s) required for the propagation of feature annotation.</text>
</comment>
<accession>A0A6N3EX29</accession>
<organism evidence="5">
    <name type="scientific">Paraprevotella clara</name>
    <dbReference type="NCBI Taxonomy" id="454154"/>
    <lineage>
        <taxon>Bacteria</taxon>
        <taxon>Pseudomonadati</taxon>
        <taxon>Bacteroidota</taxon>
        <taxon>Bacteroidia</taxon>
        <taxon>Bacteroidales</taxon>
        <taxon>Prevotellaceae</taxon>
        <taxon>Paraprevotella</taxon>
    </lineage>
</organism>
<dbReference type="GO" id="GO:0003697">
    <property type="term" value="F:single-stranded DNA binding"/>
    <property type="evidence" value="ECO:0007669"/>
    <property type="project" value="UniProtKB-UniRule"/>
</dbReference>
<dbReference type="Pfam" id="PF00436">
    <property type="entry name" value="SSB"/>
    <property type="match status" value="1"/>
</dbReference>
<dbReference type="Gene3D" id="2.40.50.140">
    <property type="entry name" value="Nucleic acid-binding proteins"/>
    <property type="match status" value="1"/>
</dbReference>
<dbReference type="HAMAP" id="MF_00984">
    <property type="entry name" value="SSB"/>
    <property type="match status" value="1"/>
</dbReference>
<dbReference type="RefSeq" id="WP_302581867.1">
    <property type="nucleotide sequence ID" value="NZ_CACRUT010000016.1"/>
</dbReference>
<dbReference type="NCBIfam" id="TIGR00621">
    <property type="entry name" value="ssb"/>
    <property type="match status" value="1"/>
</dbReference>
<protein>
    <recommendedName>
        <fullName evidence="2 3">Single-stranded DNA-binding protein</fullName>
        <shortName evidence="2">SSB</shortName>
    </recommendedName>
</protein>
<dbReference type="PIRSF" id="PIRSF002070">
    <property type="entry name" value="SSB"/>
    <property type="match status" value="1"/>
</dbReference>
<dbReference type="AlphaFoldDB" id="A0A6N3EX29"/>
<comment type="subunit">
    <text evidence="2">Homotetramer.</text>
</comment>
<dbReference type="SUPFAM" id="SSF50249">
    <property type="entry name" value="Nucleic acid-binding proteins"/>
    <property type="match status" value="1"/>
</dbReference>
<sequence>MSKSINQVLLIGNVGKNPEVRTLENNVKVATFSLATSTGGYRKQDGTEVPEKTQWHNIVCWRSLAELVEKFIHKGDKVTIFGTINYREYEKDSVKRYITDIVAYDIVLNGKNDSPNAKPPITENDMPTQADFPPLPSSTKDDLPF</sequence>
<dbReference type="InterPro" id="IPR011344">
    <property type="entry name" value="ssDNA-bd"/>
</dbReference>
<evidence type="ECO:0000256" key="2">
    <source>
        <dbReference type="HAMAP-Rule" id="MF_00984"/>
    </source>
</evidence>
<evidence type="ECO:0000256" key="1">
    <source>
        <dbReference type="ARBA" id="ARBA00023125"/>
    </source>
</evidence>
<dbReference type="CDD" id="cd04496">
    <property type="entry name" value="SSB_OBF"/>
    <property type="match status" value="1"/>
</dbReference>
<feature type="region of interest" description="Disordered" evidence="4">
    <location>
        <begin position="110"/>
        <end position="145"/>
    </location>
</feature>
<dbReference type="PROSITE" id="PS50935">
    <property type="entry name" value="SSB"/>
    <property type="match status" value="1"/>
</dbReference>
<proteinExistence type="inferred from homology"/>
<gene>
    <name evidence="5" type="primary">ssb_2</name>
    <name evidence="5" type="ORF">PCLFYP37_02913</name>
</gene>
<evidence type="ECO:0000256" key="4">
    <source>
        <dbReference type="SAM" id="MobiDB-lite"/>
    </source>
</evidence>